<feature type="signal peptide" evidence="3">
    <location>
        <begin position="1"/>
        <end position="26"/>
    </location>
</feature>
<feature type="domain" description="Multidrug resistance protein MdtA-like C-terminal permuted SH3" evidence="5">
    <location>
        <begin position="322"/>
        <end position="376"/>
    </location>
</feature>
<dbReference type="Gene3D" id="2.40.30.170">
    <property type="match status" value="1"/>
</dbReference>
<dbReference type="Pfam" id="PF25954">
    <property type="entry name" value="Beta-barrel_RND_2"/>
    <property type="match status" value="1"/>
</dbReference>
<dbReference type="InterPro" id="IPR006143">
    <property type="entry name" value="RND_pump_MFP"/>
</dbReference>
<dbReference type="Pfam" id="PF25967">
    <property type="entry name" value="RND-MFP_C"/>
    <property type="match status" value="1"/>
</dbReference>
<dbReference type="SUPFAM" id="SSF111369">
    <property type="entry name" value="HlyD-like secretion proteins"/>
    <property type="match status" value="1"/>
</dbReference>
<dbReference type="InterPro" id="IPR058792">
    <property type="entry name" value="Beta-barrel_RND_2"/>
</dbReference>
<evidence type="ECO:0000259" key="5">
    <source>
        <dbReference type="Pfam" id="PF25967"/>
    </source>
</evidence>
<evidence type="ECO:0000313" key="7">
    <source>
        <dbReference type="Proteomes" id="UP000245252"/>
    </source>
</evidence>
<feature type="domain" description="CusB-like beta-barrel" evidence="4">
    <location>
        <begin position="245"/>
        <end position="314"/>
    </location>
</feature>
<dbReference type="InterPro" id="IPR058627">
    <property type="entry name" value="MdtA-like_C"/>
</dbReference>
<evidence type="ECO:0000256" key="2">
    <source>
        <dbReference type="SAM" id="Coils"/>
    </source>
</evidence>
<feature type="chain" id="PRO_5015744619" evidence="3">
    <location>
        <begin position="27"/>
        <end position="399"/>
    </location>
</feature>
<dbReference type="EMBL" id="QFBC01000002">
    <property type="protein sequence ID" value="PWE57037.1"/>
    <property type="molecule type" value="Genomic_DNA"/>
</dbReference>
<protein>
    <submittedName>
        <fullName evidence="6">Efflux transporter periplasmic adaptor subunit</fullName>
    </submittedName>
</protein>
<keyword evidence="7" id="KW-1185">Reference proteome</keyword>
<dbReference type="Gene3D" id="2.40.50.100">
    <property type="match status" value="1"/>
</dbReference>
<sequence length="399" mass="41502">MVRSSRQTVAALALLFIAAGTPPVFAEDKPAEAAATQTFPAIVVTPVATRTLVDKVVATGTIRAVNDVYVQPQVDGLSIRALNADVGDRVEADSVLAVLNDDALLLQKSQMEATKAKAEASVAQMQAQIAEARANADDAIRQRDRAVRLGKTGTMSTSQVEQLTAAATVAEARTRSAEQSIAVAEADIKVVDAQIADIDLRLARTSVKAPVAGVISARDAKIGAIAMMGGGQPLFTLIQDGALELIADVSEGEILKIKVGQKATIALAGSRETLNGSVRLVSPAIDAVSRLGSVHIALDDSEKARAGMYGSATIIVETADGIALPLTALLTGGDGETTARKVENDVVKLVKVRSGIQDGAFIQIVEGLKEGDEVVAKAGAYVRDGDRINPVRTPQTQTN</sequence>
<name>A0A2U2DUR1_9HYPH</name>
<dbReference type="PANTHER" id="PTHR30469:SF15">
    <property type="entry name" value="HLYD FAMILY OF SECRETION PROTEINS"/>
    <property type="match status" value="1"/>
</dbReference>
<dbReference type="GO" id="GO:1990281">
    <property type="term" value="C:efflux pump complex"/>
    <property type="evidence" value="ECO:0007669"/>
    <property type="project" value="TreeGrafter"/>
</dbReference>
<dbReference type="GO" id="GO:0015562">
    <property type="term" value="F:efflux transmembrane transporter activity"/>
    <property type="evidence" value="ECO:0007669"/>
    <property type="project" value="TreeGrafter"/>
</dbReference>
<dbReference type="NCBIfam" id="TIGR01730">
    <property type="entry name" value="RND_mfp"/>
    <property type="match status" value="1"/>
</dbReference>
<dbReference type="Gene3D" id="1.10.287.470">
    <property type="entry name" value="Helix hairpin bin"/>
    <property type="match status" value="1"/>
</dbReference>
<feature type="coiled-coil region" evidence="2">
    <location>
        <begin position="108"/>
        <end position="149"/>
    </location>
</feature>
<evidence type="ECO:0000256" key="3">
    <source>
        <dbReference type="SAM" id="SignalP"/>
    </source>
</evidence>
<gene>
    <name evidence="6" type="ORF">DEM27_05165</name>
</gene>
<evidence type="ECO:0000313" key="6">
    <source>
        <dbReference type="EMBL" id="PWE57037.1"/>
    </source>
</evidence>
<dbReference type="Proteomes" id="UP000245252">
    <property type="component" value="Unassembled WGS sequence"/>
</dbReference>
<evidence type="ECO:0000259" key="4">
    <source>
        <dbReference type="Pfam" id="PF25954"/>
    </source>
</evidence>
<keyword evidence="2" id="KW-0175">Coiled coil</keyword>
<organism evidence="6 7">
    <name type="scientific">Metarhizobium album</name>
    <dbReference type="NCBI Taxonomy" id="2182425"/>
    <lineage>
        <taxon>Bacteria</taxon>
        <taxon>Pseudomonadati</taxon>
        <taxon>Pseudomonadota</taxon>
        <taxon>Alphaproteobacteria</taxon>
        <taxon>Hyphomicrobiales</taxon>
        <taxon>Rhizobiaceae</taxon>
        <taxon>Metarhizobium</taxon>
    </lineage>
</organism>
<dbReference type="OrthoDB" id="7422354at2"/>
<accession>A0A2U2DUR1</accession>
<proteinExistence type="inferred from homology"/>
<dbReference type="AlphaFoldDB" id="A0A2U2DUR1"/>
<reference evidence="6 7" key="1">
    <citation type="submission" date="2018-05" db="EMBL/GenBank/DDBJ databases">
        <title>The draft genome of strain NS-104.</title>
        <authorList>
            <person name="Hang P."/>
            <person name="Jiang J."/>
        </authorList>
    </citation>
    <scope>NUCLEOTIDE SEQUENCE [LARGE SCALE GENOMIC DNA]</scope>
    <source>
        <strain evidence="6 7">NS-104</strain>
    </source>
</reference>
<evidence type="ECO:0000256" key="1">
    <source>
        <dbReference type="ARBA" id="ARBA00009477"/>
    </source>
</evidence>
<comment type="similarity">
    <text evidence="1">Belongs to the membrane fusion protein (MFP) (TC 8.A.1) family.</text>
</comment>
<keyword evidence="3" id="KW-0732">Signal</keyword>
<comment type="caution">
    <text evidence="6">The sequence shown here is derived from an EMBL/GenBank/DDBJ whole genome shotgun (WGS) entry which is preliminary data.</text>
</comment>
<dbReference type="RefSeq" id="WP_109457141.1">
    <property type="nucleotide sequence ID" value="NZ_QFBC01000002.1"/>
</dbReference>
<dbReference type="PANTHER" id="PTHR30469">
    <property type="entry name" value="MULTIDRUG RESISTANCE PROTEIN MDTA"/>
    <property type="match status" value="1"/>
</dbReference>
<dbReference type="Gene3D" id="2.40.420.20">
    <property type="match status" value="1"/>
</dbReference>